<protein>
    <submittedName>
        <fullName evidence="2">Uncharacterized protein</fullName>
    </submittedName>
</protein>
<dbReference type="Proteomes" id="UP001185659">
    <property type="component" value="Unassembled WGS sequence"/>
</dbReference>
<evidence type="ECO:0000256" key="1">
    <source>
        <dbReference type="SAM" id="MobiDB-lite"/>
    </source>
</evidence>
<name>A0ABU4AJ95_9HYPH</name>
<evidence type="ECO:0000313" key="3">
    <source>
        <dbReference type="Proteomes" id="UP001185659"/>
    </source>
</evidence>
<sequence>MTQKQKGPAEAATSPSRGSNPHHTKGSDMNGKTDSTSMGAAATVTLSKAELAALSAKHLHHVTDALFVGREALLGIGNEPRFRNDDNGLNPAGEVVFKVVEFFDVLFDEVRKIATASDPVDPHMDEHRAWLLLKLNAWLTDDLADFSALAASLVARHHGVAFRSSNSGRAAA</sequence>
<reference evidence="2 3" key="1">
    <citation type="submission" date="2023-10" db="EMBL/GenBank/DDBJ databases">
        <authorList>
            <person name="Venkata Ramana C."/>
            <person name="Sasikala C."/>
            <person name="Dhurka M."/>
        </authorList>
    </citation>
    <scope>NUCLEOTIDE SEQUENCE [LARGE SCALE GENOMIC DNA]</scope>
    <source>
        <strain evidence="2 3">KCTC 32151</strain>
    </source>
</reference>
<gene>
    <name evidence="2" type="ORF">R2G56_08440</name>
</gene>
<keyword evidence="3" id="KW-1185">Reference proteome</keyword>
<organism evidence="2 3">
    <name type="scientific">Nitratireductor aquimarinus</name>
    <dbReference type="NCBI Taxonomy" id="889300"/>
    <lineage>
        <taxon>Bacteria</taxon>
        <taxon>Pseudomonadati</taxon>
        <taxon>Pseudomonadota</taxon>
        <taxon>Alphaproteobacteria</taxon>
        <taxon>Hyphomicrobiales</taxon>
        <taxon>Phyllobacteriaceae</taxon>
        <taxon>Nitratireductor</taxon>
    </lineage>
</organism>
<evidence type="ECO:0000313" key="2">
    <source>
        <dbReference type="EMBL" id="MDV6226312.1"/>
    </source>
</evidence>
<dbReference type="EMBL" id="JAWLIP010000003">
    <property type="protein sequence ID" value="MDV6226312.1"/>
    <property type="molecule type" value="Genomic_DNA"/>
</dbReference>
<accession>A0ABU4AJ95</accession>
<dbReference type="RefSeq" id="WP_317560994.1">
    <property type="nucleotide sequence ID" value="NZ_JAWLIP010000003.1"/>
</dbReference>
<proteinExistence type="predicted"/>
<feature type="region of interest" description="Disordered" evidence="1">
    <location>
        <begin position="1"/>
        <end position="36"/>
    </location>
</feature>
<comment type="caution">
    <text evidence="2">The sequence shown here is derived from an EMBL/GenBank/DDBJ whole genome shotgun (WGS) entry which is preliminary data.</text>
</comment>